<evidence type="ECO:0000313" key="2">
    <source>
        <dbReference type="Proteomes" id="UP001519344"/>
    </source>
</evidence>
<dbReference type="EMBL" id="JAGGKV010000010">
    <property type="protein sequence ID" value="MBP1964763.1"/>
    <property type="molecule type" value="Genomic_DNA"/>
</dbReference>
<protein>
    <submittedName>
        <fullName evidence="1">Uncharacterized protein</fullName>
    </submittedName>
</protein>
<proteinExistence type="predicted"/>
<gene>
    <name evidence="1" type="ORF">J2Z65_003986</name>
</gene>
<evidence type="ECO:0000313" key="1">
    <source>
        <dbReference type="EMBL" id="MBP1964763.1"/>
    </source>
</evidence>
<reference evidence="1 2" key="1">
    <citation type="submission" date="2021-03" db="EMBL/GenBank/DDBJ databases">
        <title>Genomic Encyclopedia of Type Strains, Phase IV (KMG-IV): sequencing the most valuable type-strain genomes for metagenomic binning, comparative biology and taxonomic classification.</title>
        <authorList>
            <person name="Goeker M."/>
        </authorList>
    </citation>
    <scope>NUCLEOTIDE SEQUENCE [LARGE SCALE GENOMIC DNA]</scope>
    <source>
        <strain evidence="1 2">DSM 24950</strain>
    </source>
</reference>
<organism evidence="1 2">
    <name type="scientific">Paenibacillus aceris</name>
    <dbReference type="NCBI Taxonomy" id="869555"/>
    <lineage>
        <taxon>Bacteria</taxon>
        <taxon>Bacillati</taxon>
        <taxon>Bacillota</taxon>
        <taxon>Bacilli</taxon>
        <taxon>Bacillales</taxon>
        <taxon>Paenibacillaceae</taxon>
        <taxon>Paenibacillus</taxon>
    </lineage>
</organism>
<keyword evidence="2" id="KW-1185">Reference proteome</keyword>
<accession>A0ABS4I1T8</accession>
<dbReference type="RefSeq" id="WP_167052978.1">
    <property type="nucleotide sequence ID" value="NZ_JAAOZR010000005.1"/>
</dbReference>
<dbReference type="Proteomes" id="UP001519344">
    <property type="component" value="Unassembled WGS sequence"/>
</dbReference>
<name>A0ABS4I1T8_9BACL</name>
<sequence>MFCCALLLSACGKNIEKQIEEDLVTITTDPKLQFSSNPYVNITNNKKSYDDIVRHGEPALPYLVQTLKASENNGLKEWVMAYACMDILGEKNPVKEWATGKEWLNSYELGK</sequence>
<comment type="caution">
    <text evidence="1">The sequence shown here is derived from an EMBL/GenBank/DDBJ whole genome shotgun (WGS) entry which is preliminary data.</text>
</comment>